<keyword evidence="3" id="KW-0677">Repeat</keyword>
<accession>A0ABP8IV62</accession>
<evidence type="ECO:0000313" key="8">
    <source>
        <dbReference type="Proteomes" id="UP001500454"/>
    </source>
</evidence>
<evidence type="ECO:0000313" key="7">
    <source>
        <dbReference type="EMBL" id="GAA4374202.1"/>
    </source>
</evidence>
<dbReference type="InterPro" id="IPR035986">
    <property type="entry name" value="PKD_dom_sf"/>
</dbReference>
<keyword evidence="2" id="KW-0812">Transmembrane</keyword>
<dbReference type="PANTHER" id="PTHR46730:SF1">
    <property type="entry name" value="PLAT DOMAIN-CONTAINING PROTEIN"/>
    <property type="match status" value="1"/>
</dbReference>
<dbReference type="InterPro" id="IPR000601">
    <property type="entry name" value="PKD_dom"/>
</dbReference>
<evidence type="ECO:0000256" key="5">
    <source>
        <dbReference type="ARBA" id="ARBA00023136"/>
    </source>
</evidence>
<feature type="domain" description="PKD" evidence="6">
    <location>
        <begin position="140"/>
        <end position="195"/>
    </location>
</feature>
<protein>
    <recommendedName>
        <fullName evidence="6">PKD domain-containing protein</fullName>
    </recommendedName>
</protein>
<dbReference type="CDD" id="cd00146">
    <property type="entry name" value="PKD"/>
    <property type="match status" value="2"/>
</dbReference>
<dbReference type="SMART" id="SM00089">
    <property type="entry name" value="PKD"/>
    <property type="match status" value="2"/>
</dbReference>
<dbReference type="PANTHER" id="PTHR46730">
    <property type="entry name" value="POLYCYSTIN-1"/>
    <property type="match status" value="1"/>
</dbReference>
<evidence type="ECO:0000256" key="2">
    <source>
        <dbReference type="ARBA" id="ARBA00022692"/>
    </source>
</evidence>
<evidence type="ECO:0000256" key="1">
    <source>
        <dbReference type="ARBA" id="ARBA00004141"/>
    </source>
</evidence>
<name>A0ABP8IV62_9BACT</name>
<dbReference type="EMBL" id="BAABHA010000001">
    <property type="protein sequence ID" value="GAA4374202.1"/>
    <property type="molecule type" value="Genomic_DNA"/>
</dbReference>
<organism evidence="7 8">
    <name type="scientific">Hymenobacter koreensis</name>
    <dbReference type="NCBI Taxonomy" id="1084523"/>
    <lineage>
        <taxon>Bacteria</taxon>
        <taxon>Pseudomonadati</taxon>
        <taxon>Bacteroidota</taxon>
        <taxon>Cytophagia</taxon>
        <taxon>Cytophagales</taxon>
        <taxon>Hymenobacteraceae</taxon>
        <taxon>Hymenobacter</taxon>
    </lineage>
</organism>
<dbReference type="PROSITE" id="PS50093">
    <property type="entry name" value="PKD"/>
    <property type="match status" value="2"/>
</dbReference>
<dbReference type="Proteomes" id="UP001500454">
    <property type="component" value="Unassembled WGS sequence"/>
</dbReference>
<dbReference type="SUPFAM" id="SSF49299">
    <property type="entry name" value="PKD domain"/>
    <property type="match status" value="2"/>
</dbReference>
<gene>
    <name evidence="7" type="ORF">GCM10023186_05560</name>
</gene>
<comment type="subcellular location">
    <subcellularLocation>
        <location evidence="1">Membrane</location>
        <topology evidence="1">Multi-pass membrane protein</topology>
    </subcellularLocation>
</comment>
<dbReference type="Gene3D" id="2.60.40.10">
    <property type="entry name" value="Immunoglobulins"/>
    <property type="match status" value="2"/>
</dbReference>
<feature type="domain" description="PKD" evidence="6">
    <location>
        <begin position="56"/>
        <end position="118"/>
    </location>
</feature>
<dbReference type="Pfam" id="PF18911">
    <property type="entry name" value="PKD_4"/>
    <property type="match status" value="2"/>
</dbReference>
<dbReference type="RefSeq" id="WP_345221171.1">
    <property type="nucleotide sequence ID" value="NZ_BAABHA010000001.1"/>
</dbReference>
<keyword evidence="8" id="KW-1185">Reference proteome</keyword>
<comment type="caution">
    <text evidence="7">The sequence shown here is derived from an EMBL/GenBank/DDBJ whole genome shotgun (WGS) entry which is preliminary data.</text>
</comment>
<keyword evidence="5" id="KW-0472">Membrane</keyword>
<sequence>MKTVYNVLLFIGVFTALSACKKDTNKPEDEDGDPKPVAAFACIGPFGEQDSTRFTNSSSNAVSYLWNFGDGTTSTARTPAHVFRRAGRYTVKLKASGAGGVDSSATDVVILAKPLVSFWNMGPSSAGDSMHFQNRTIGGTSYLWDFGDGGTSTRFSAAHRYQRAGRYTVRLRATGSGGSAENTMAVNVFTPPRGYTCNCKVYTSARAGNSSVVRLPDEDIVIGGSRNGRIEFKNVSYDSINEIVIGGVSQVYYRSTVYAASMGGDAKHYPKGDSINVSYYSGGIAGGGSQVLYKCKIR</sequence>
<evidence type="ECO:0000259" key="6">
    <source>
        <dbReference type="PROSITE" id="PS50093"/>
    </source>
</evidence>
<reference evidence="8" key="1">
    <citation type="journal article" date="2019" name="Int. J. Syst. Evol. Microbiol.">
        <title>The Global Catalogue of Microorganisms (GCM) 10K type strain sequencing project: providing services to taxonomists for standard genome sequencing and annotation.</title>
        <authorList>
            <consortium name="The Broad Institute Genomics Platform"/>
            <consortium name="The Broad Institute Genome Sequencing Center for Infectious Disease"/>
            <person name="Wu L."/>
            <person name="Ma J."/>
        </authorList>
    </citation>
    <scope>NUCLEOTIDE SEQUENCE [LARGE SCALE GENOMIC DNA]</scope>
    <source>
        <strain evidence="8">JCM 17924</strain>
    </source>
</reference>
<keyword evidence="4" id="KW-1133">Transmembrane helix</keyword>
<dbReference type="InterPro" id="IPR013783">
    <property type="entry name" value="Ig-like_fold"/>
</dbReference>
<evidence type="ECO:0000256" key="4">
    <source>
        <dbReference type="ARBA" id="ARBA00022989"/>
    </source>
</evidence>
<evidence type="ECO:0000256" key="3">
    <source>
        <dbReference type="ARBA" id="ARBA00022737"/>
    </source>
</evidence>
<dbReference type="InterPro" id="IPR022409">
    <property type="entry name" value="PKD/Chitinase_dom"/>
</dbReference>
<proteinExistence type="predicted"/>
<dbReference type="PROSITE" id="PS51257">
    <property type="entry name" value="PROKAR_LIPOPROTEIN"/>
    <property type="match status" value="1"/>
</dbReference>